<dbReference type="Pfam" id="PF00263">
    <property type="entry name" value="Secretin"/>
    <property type="match status" value="1"/>
</dbReference>
<gene>
    <name evidence="5" type="ORF">SAMN02927928_2112</name>
</gene>
<dbReference type="GO" id="GO:0009306">
    <property type="term" value="P:protein secretion"/>
    <property type="evidence" value="ECO:0007669"/>
    <property type="project" value="InterPro"/>
</dbReference>
<dbReference type="RefSeq" id="WP_170828279.1">
    <property type="nucleotide sequence ID" value="NZ_CBCRYE010000001.1"/>
</dbReference>
<feature type="chain" id="PRO_5011568202" evidence="2">
    <location>
        <begin position="32"/>
        <end position="478"/>
    </location>
</feature>
<dbReference type="AlphaFoldDB" id="A0A1G4RTP9"/>
<dbReference type="Proteomes" id="UP000199150">
    <property type="component" value="Unassembled WGS sequence"/>
</dbReference>
<protein>
    <submittedName>
        <fullName evidence="5">Pilus assembly protein CpaC</fullName>
    </submittedName>
</protein>
<evidence type="ECO:0000259" key="3">
    <source>
        <dbReference type="Pfam" id="PF00263"/>
    </source>
</evidence>
<organism evidence="5 6">
    <name type="scientific">Asticcacaulis taihuensis</name>
    <dbReference type="NCBI Taxonomy" id="260084"/>
    <lineage>
        <taxon>Bacteria</taxon>
        <taxon>Pseudomonadati</taxon>
        <taxon>Pseudomonadota</taxon>
        <taxon>Alphaproteobacteria</taxon>
        <taxon>Caulobacterales</taxon>
        <taxon>Caulobacteraceae</taxon>
        <taxon>Asticcacaulis</taxon>
    </lineage>
</organism>
<comment type="similarity">
    <text evidence="1">Belongs to the bacterial secretin family.</text>
</comment>
<evidence type="ECO:0000259" key="4">
    <source>
        <dbReference type="Pfam" id="PF13629"/>
    </source>
</evidence>
<dbReference type="InterPro" id="IPR032789">
    <property type="entry name" value="T2SS-T3SS_pil_N"/>
</dbReference>
<dbReference type="GO" id="GO:0015627">
    <property type="term" value="C:type II protein secretion system complex"/>
    <property type="evidence" value="ECO:0007669"/>
    <property type="project" value="TreeGrafter"/>
</dbReference>
<dbReference type="InterPro" id="IPR001775">
    <property type="entry name" value="GspD/PilQ"/>
</dbReference>
<accession>A0A1G4RTP9</accession>
<dbReference type="STRING" id="260084.SAMN02927928_2112"/>
<dbReference type="InterPro" id="IPR004846">
    <property type="entry name" value="T2SS/T3SS_dom"/>
</dbReference>
<evidence type="ECO:0000256" key="2">
    <source>
        <dbReference type="SAM" id="SignalP"/>
    </source>
</evidence>
<dbReference type="Pfam" id="PF13629">
    <property type="entry name" value="T2SS-T3SS_pil_N"/>
    <property type="match status" value="1"/>
</dbReference>
<dbReference type="EMBL" id="FMTS01000003">
    <property type="protein sequence ID" value="SCW60081.1"/>
    <property type="molecule type" value="Genomic_DNA"/>
</dbReference>
<dbReference type="PRINTS" id="PR00811">
    <property type="entry name" value="BCTERIALGSPD"/>
</dbReference>
<dbReference type="InterPro" id="IPR050810">
    <property type="entry name" value="Bact_Secretion_Sys_Channel"/>
</dbReference>
<evidence type="ECO:0000313" key="6">
    <source>
        <dbReference type="Proteomes" id="UP000199150"/>
    </source>
</evidence>
<name>A0A1G4RTP9_9CAUL</name>
<evidence type="ECO:0000313" key="5">
    <source>
        <dbReference type="EMBL" id="SCW60081.1"/>
    </source>
</evidence>
<dbReference type="PANTHER" id="PTHR30332:SF17">
    <property type="entry name" value="TYPE IV PILIATION SYSTEM PROTEIN DR_0774-RELATED"/>
    <property type="match status" value="1"/>
</dbReference>
<sequence>MKKTSIRSALPAALLLCSALTAPLMATSVRAEETAPGTASAFASEIVVAAGKSQVVALPAPYTDVMVADPKVADVLPLSNRSIYVVGKTMGSTAITVYGPGKKLISAANVVVGADIESLKTRLHDVLPNEQDIAVRAANQSIVLSGTVSSPVALGQVLSLAESYAPQKVVNMLGVQGTQQVMLSVRFVEMQRSTAKDLQLNLRTVSTGGDPAFGINTGDTINGNTNVLSNLFGEATARLSRGADGLELLFDALETKGLVKTLAEPTLVAMSGDTASFLAGGEFPIPVSQSNSGGTTPTITIEYKQFGVALGFTPTILKDGLVNLEVNPEVSAIDPTVSVSLGDIKVPGIKVRRAHTTVELRDGESFTIAGLLKEDYQSQIRQFPFVGDIPVLGALFRSNGYQRNESELVIVVTPHLVSPRRGPVAEPGQGFVPPSDLELFMLGKLQGQKDGASATDQALIAADPTKGGIDGKHGHVLY</sequence>
<keyword evidence="6" id="KW-1185">Reference proteome</keyword>
<proteinExistence type="inferred from homology"/>
<evidence type="ECO:0000256" key="1">
    <source>
        <dbReference type="RuleBase" id="RU004003"/>
    </source>
</evidence>
<feature type="domain" description="Pilus formation protein N-terminal" evidence="4">
    <location>
        <begin position="44"/>
        <end position="112"/>
    </location>
</feature>
<feature type="domain" description="Type II/III secretion system secretin-like" evidence="3">
    <location>
        <begin position="252"/>
        <end position="417"/>
    </location>
</feature>
<feature type="signal peptide" evidence="2">
    <location>
        <begin position="1"/>
        <end position="31"/>
    </location>
</feature>
<dbReference type="PANTHER" id="PTHR30332">
    <property type="entry name" value="PROBABLE GENERAL SECRETION PATHWAY PROTEIN D"/>
    <property type="match status" value="1"/>
</dbReference>
<keyword evidence="2" id="KW-0732">Signal</keyword>
<reference evidence="6" key="1">
    <citation type="submission" date="2016-10" db="EMBL/GenBank/DDBJ databases">
        <authorList>
            <person name="Varghese N."/>
            <person name="Submissions S."/>
        </authorList>
    </citation>
    <scope>NUCLEOTIDE SEQUENCE [LARGE SCALE GENOMIC DNA]</scope>
    <source>
        <strain evidence="6">CGMCC 1.3431</strain>
    </source>
</reference>